<keyword evidence="2 7" id="KW-0055">Arginine biosynthesis</keyword>
<protein>
    <recommendedName>
        <fullName evidence="7">N-acetyl-gamma-glutamyl-phosphate reductase</fullName>
        <shortName evidence="7">AGPR</shortName>
        <ecNumber evidence="7">1.2.1.38</ecNumber>
    </recommendedName>
    <alternativeName>
        <fullName evidence="7">N-acetyl-glutamate semialdehyde dehydrogenase</fullName>
        <shortName evidence="7">NAGSA dehydrogenase</shortName>
    </alternativeName>
</protein>
<dbReference type="EMBL" id="CAMAPC010000004">
    <property type="protein sequence ID" value="CAH9054411.1"/>
    <property type="molecule type" value="Genomic_DNA"/>
</dbReference>
<comment type="similarity">
    <text evidence="7">Belongs to the NAGSA dehydrogenase family. Type 1 subfamily.</text>
</comment>
<evidence type="ECO:0000256" key="5">
    <source>
        <dbReference type="ARBA" id="ARBA00023002"/>
    </source>
</evidence>
<evidence type="ECO:0000256" key="3">
    <source>
        <dbReference type="ARBA" id="ARBA00022605"/>
    </source>
</evidence>
<keyword evidence="3 7" id="KW-0028">Amino-acid biosynthesis</keyword>
<gene>
    <name evidence="7 10" type="primary">argC</name>
    <name evidence="10" type="ORF">PSECIP111854_01369</name>
</gene>
<keyword evidence="11" id="KW-1185">Reference proteome</keyword>
<evidence type="ECO:0000313" key="11">
    <source>
        <dbReference type="Proteomes" id="UP001152467"/>
    </source>
</evidence>
<dbReference type="EC" id="1.2.1.38" evidence="7"/>
<dbReference type="GO" id="GO:0005737">
    <property type="term" value="C:cytoplasm"/>
    <property type="evidence" value="ECO:0007669"/>
    <property type="project" value="UniProtKB-SubCell"/>
</dbReference>
<comment type="pathway">
    <text evidence="1 7">Amino-acid biosynthesis; L-arginine biosynthesis; N(2)-acetyl-L-ornithine from L-glutamate: step 3/4.</text>
</comment>
<dbReference type="GO" id="GO:0003942">
    <property type="term" value="F:N-acetyl-gamma-glutamyl-phosphate reductase activity"/>
    <property type="evidence" value="ECO:0007669"/>
    <property type="project" value="UniProtKB-UniRule"/>
</dbReference>
<keyword evidence="5 7" id="KW-0560">Oxidoreductase</keyword>
<dbReference type="Pfam" id="PF22698">
    <property type="entry name" value="Semialdhyde_dhC_1"/>
    <property type="match status" value="1"/>
</dbReference>
<dbReference type="Proteomes" id="UP001152467">
    <property type="component" value="Unassembled WGS sequence"/>
</dbReference>
<comment type="subcellular location">
    <subcellularLocation>
        <location evidence="7">Cytoplasm</location>
    </subcellularLocation>
</comment>
<dbReference type="SUPFAM" id="SSF51735">
    <property type="entry name" value="NAD(P)-binding Rossmann-fold domains"/>
    <property type="match status" value="1"/>
</dbReference>
<feature type="active site" evidence="7 8">
    <location>
        <position position="160"/>
    </location>
</feature>
<dbReference type="GO" id="GO:0006526">
    <property type="term" value="P:L-arginine biosynthetic process"/>
    <property type="evidence" value="ECO:0007669"/>
    <property type="project" value="UniProtKB-UniRule"/>
</dbReference>
<evidence type="ECO:0000256" key="2">
    <source>
        <dbReference type="ARBA" id="ARBA00022571"/>
    </source>
</evidence>
<evidence type="ECO:0000259" key="9">
    <source>
        <dbReference type="SMART" id="SM00859"/>
    </source>
</evidence>
<evidence type="ECO:0000313" key="10">
    <source>
        <dbReference type="EMBL" id="CAH9054411.1"/>
    </source>
</evidence>
<dbReference type="InterPro" id="IPR050085">
    <property type="entry name" value="AGPR"/>
</dbReference>
<dbReference type="PANTHER" id="PTHR32338:SF10">
    <property type="entry name" value="N-ACETYL-GAMMA-GLUTAMYL-PHOSPHATE REDUCTASE, CHLOROPLASTIC-RELATED"/>
    <property type="match status" value="1"/>
</dbReference>
<evidence type="ECO:0000256" key="4">
    <source>
        <dbReference type="ARBA" id="ARBA00022857"/>
    </source>
</evidence>
<accession>A0A9W4QUY9</accession>
<evidence type="ECO:0000256" key="8">
    <source>
        <dbReference type="PROSITE-ProRule" id="PRU10010"/>
    </source>
</evidence>
<dbReference type="InterPro" id="IPR058924">
    <property type="entry name" value="AGPR_dimerisation_dom"/>
</dbReference>
<reference evidence="10" key="1">
    <citation type="submission" date="2022-07" db="EMBL/GenBank/DDBJ databases">
        <authorList>
            <person name="Criscuolo A."/>
        </authorList>
    </citation>
    <scope>NUCLEOTIDE SEQUENCE</scope>
    <source>
        <strain evidence="10">CIP111854</strain>
    </source>
</reference>
<dbReference type="GO" id="GO:0051287">
    <property type="term" value="F:NAD binding"/>
    <property type="evidence" value="ECO:0007669"/>
    <property type="project" value="InterPro"/>
</dbReference>
<keyword evidence="7" id="KW-0963">Cytoplasm</keyword>
<dbReference type="CDD" id="cd23934">
    <property type="entry name" value="AGPR_1_C"/>
    <property type="match status" value="1"/>
</dbReference>
<organism evidence="10 11">
    <name type="scientific">Pseudoalteromonas holothuriae</name>
    <dbReference type="NCBI Taxonomy" id="2963714"/>
    <lineage>
        <taxon>Bacteria</taxon>
        <taxon>Pseudomonadati</taxon>
        <taxon>Pseudomonadota</taxon>
        <taxon>Gammaproteobacteria</taxon>
        <taxon>Alteromonadales</taxon>
        <taxon>Pseudoalteromonadaceae</taxon>
        <taxon>Pseudoalteromonas</taxon>
    </lineage>
</organism>
<evidence type="ECO:0000256" key="1">
    <source>
        <dbReference type="ARBA" id="ARBA00004862"/>
    </source>
</evidence>
<evidence type="ECO:0000256" key="7">
    <source>
        <dbReference type="HAMAP-Rule" id="MF_00150"/>
    </source>
</evidence>
<comment type="function">
    <text evidence="7">Catalyzes the NADPH-dependent reduction of N-acetyl-5-glutamyl phosphate to yield N-acetyl-L-glutamate 5-semialdehyde.</text>
</comment>
<dbReference type="PANTHER" id="PTHR32338">
    <property type="entry name" value="N-ACETYL-GAMMA-GLUTAMYL-PHOSPHATE REDUCTASE, CHLOROPLASTIC-RELATED-RELATED"/>
    <property type="match status" value="1"/>
</dbReference>
<sequence>MMSKTKEVAIVGASGYSGAELASLIAKHPNFSLSGCYVSEQSLDKNKLLSQLYPEHGVLLDTPLLPLSNSAFAEINAQADYVCLCTDHEVSVTLAPKFLAMGKRVFDLSGGFRLATNADYEHYYGFSHPSLQWLEQAEYGLAEWNAKAISQAQLVAVAGCYPTAALNALKPLKQAGLLSQQQIIINAVSGVTGAGRKANINTHFCEVSLSPYGLFNHRHTPEITQYLDHDVLFTPHLGNFARGILETIYVQLNPEVTHQQVAQAYQVLADEPLIRLKGDQLPSIKGVVGQPFVDIGWQQQGCQLIVVVAIDNLLKGAAGQALQCMNLAHGLAPELGLNGVWS</sequence>
<dbReference type="PROSITE" id="PS01224">
    <property type="entry name" value="ARGC"/>
    <property type="match status" value="1"/>
</dbReference>
<dbReference type="AlphaFoldDB" id="A0A9W4QUY9"/>
<name>A0A9W4QUY9_9GAMM</name>
<dbReference type="InterPro" id="IPR000534">
    <property type="entry name" value="Semialdehyde_DH_NAD-bd"/>
</dbReference>
<dbReference type="CDD" id="cd17895">
    <property type="entry name" value="AGPR_1_N"/>
    <property type="match status" value="1"/>
</dbReference>
<dbReference type="InterPro" id="IPR000706">
    <property type="entry name" value="AGPR_type-1"/>
</dbReference>
<dbReference type="NCBIfam" id="TIGR01850">
    <property type="entry name" value="argC"/>
    <property type="match status" value="1"/>
</dbReference>
<dbReference type="HAMAP" id="MF_00150">
    <property type="entry name" value="ArgC_type1"/>
    <property type="match status" value="1"/>
</dbReference>
<proteinExistence type="inferred from homology"/>
<dbReference type="Gene3D" id="3.40.50.720">
    <property type="entry name" value="NAD(P)-binding Rossmann-like Domain"/>
    <property type="match status" value="1"/>
</dbReference>
<comment type="catalytic activity">
    <reaction evidence="6 7">
        <text>N-acetyl-L-glutamate 5-semialdehyde + phosphate + NADP(+) = N-acetyl-L-glutamyl 5-phosphate + NADPH + H(+)</text>
        <dbReference type="Rhea" id="RHEA:21588"/>
        <dbReference type="ChEBI" id="CHEBI:15378"/>
        <dbReference type="ChEBI" id="CHEBI:29123"/>
        <dbReference type="ChEBI" id="CHEBI:43474"/>
        <dbReference type="ChEBI" id="CHEBI:57783"/>
        <dbReference type="ChEBI" id="CHEBI:57936"/>
        <dbReference type="ChEBI" id="CHEBI:58349"/>
        <dbReference type="EC" id="1.2.1.38"/>
    </reaction>
</comment>
<dbReference type="Pfam" id="PF01118">
    <property type="entry name" value="Semialdhyde_dh"/>
    <property type="match status" value="1"/>
</dbReference>
<dbReference type="FunFam" id="3.30.360.10:FF:000014">
    <property type="entry name" value="N-acetyl-gamma-glutamyl-phosphate reductase"/>
    <property type="match status" value="1"/>
</dbReference>
<dbReference type="Gene3D" id="3.30.360.10">
    <property type="entry name" value="Dihydrodipicolinate Reductase, domain 2"/>
    <property type="match status" value="1"/>
</dbReference>
<dbReference type="InterPro" id="IPR023013">
    <property type="entry name" value="AGPR_AS"/>
</dbReference>
<comment type="caution">
    <text evidence="10">The sequence shown here is derived from an EMBL/GenBank/DDBJ whole genome shotgun (WGS) entry which is preliminary data.</text>
</comment>
<evidence type="ECO:0000256" key="6">
    <source>
        <dbReference type="ARBA" id="ARBA00050557"/>
    </source>
</evidence>
<feature type="domain" description="Semialdehyde dehydrogenase NAD-binding" evidence="9">
    <location>
        <begin position="7"/>
        <end position="152"/>
    </location>
</feature>
<dbReference type="InterPro" id="IPR036291">
    <property type="entry name" value="NAD(P)-bd_dom_sf"/>
</dbReference>
<keyword evidence="4 7" id="KW-0521">NADP</keyword>
<dbReference type="SUPFAM" id="SSF55347">
    <property type="entry name" value="Glyceraldehyde-3-phosphate dehydrogenase-like, C-terminal domain"/>
    <property type="match status" value="1"/>
</dbReference>
<dbReference type="GO" id="GO:0070401">
    <property type="term" value="F:NADP+ binding"/>
    <property type="evidence" value="ECO:0007669"/>
    <property type="project" value="InterPro"/>
</dbReference>
<dbReference type="SMART" id="SM00859">
    <property type="entry name" value="Semialdhyde_dh"/>
    <property type="match status" value="1"/>
</dbReference>